<evidence type="ECO:0000313" key="1">
    <source>
        <dbReference type="EMBL" id="EMJ79382.1"/>
    </source>
</evidence>
<proteinExistence type="predicted"/>
<sequence>MFRRSKIILWLVLILKVNETLEMFFRVFKKVTLRIEFNKI</sequence>
<dbReference type="PATRIC" id="fig|1218567.3.peg.3419"/>
<accession>M6BI38</accession>
<dbReference type="Proteomes" id="UP000011873">
    <property type="component" value="Unassembled WGS sequence"/>
</dbReference>
<reference evidence="1" key="1">
    <citation type="submission" date="2013-01" db="EMBL/GenBank/DDBJ databases">
        <authorList>
            <person name="Harkins D.M."/>
            <person name="Durkin A.S."/>
            <person name="Brinkac L.M."/>
            <person name="Haft D.H."/>
            <person name="Selengut J.D."/>
            <person name="Sanka R."/>
            <person name="DePew J."/>
            <person name="Purushe J."/>
            <person name="Galloway R.L."/>
            <person name="Vinetz J.M."/>
            <person name="Sutton G.G."/>
            <person name="Nierman W.C."/>
            <person name="Fouts D.E."/>
        </authorList>
    </citation>
    <scope>NUCLEOTIDE SEQUENCE [LARGE SCALE GENOMIC DNA]</scope>
    <source>
        <strain evidence="1">Sponselee CDC</strain>
    </source>
</reference>
<protein>
    <submittedName>
        <fullName evidence="1">Uncharacterized protein</fullName>
    </submittedName>
</protein>
<name>M6BI38_LEPBO</name>
<dbReference type="AlphaFoldDB" id="M6BI38"/>
<gene>
    <name evidence="1" type="ORF">LEP1GSC016_0729</name>
</gene>
<comment type="caution">
    <text evidence="1">The sequence shown here is derived from an EMBL/GenBank/DDBJ whole genome shotgun (WGS) entry which is preliminary data.</text>
</comment>
<organism evidence="1">
    <name type="scientific">Leptospira borgpetersenii serovar Hardjo-bovis str. Sponselee</name>
    <dbReference type="NCBI Taxonomy" id="1303729"/>
    <lineage>
        <taxon>Bacteria</taxon>
        <taxon>Pseudomonadati</taxon>
        <taxon>Spirochaetota</taxon>
        <taxon>Spirochaetia</taxon>
        <taxon>Leptospirales</taxon>
        <taxon>Leptospiraceae</taxon>
        <taxon>Leptospira</taxon>
    </lineage>
</organism>
<dbReference type="EMBL" id="ANMU01000130">
    <property type="protein sequence ID" value="EMJ79382.1"/>
    <property type="molecule type" value="Genomic_DNA"/>
</dbReference>